<gene>
    <name evidence="3" type="ORF">JHL18_16000</name>
</gene>
<feature type="compositionally biased region" description="Low complexity" evidence="2">
    <location>
        <begin position="210"/>
        <end position="247"/>
    </location>
</feature>
<reference evidence="4" key="1">
    <citation type="submission" date="2021-01" db="EMBL/GenBank/DDBJ databases">
        <title>Genome public.</title>
        <authorList>
            <person name="Liu C."/>
            <person name="Sun Q."/>
        </authorList>
    </citation>
    <scope>NUCLEOTIDE SEQUENCE [LARGE SCALE GENOMIC DNA]</scope>
    <source>
        <strain evidence="4">YIM B02505</strain>
    </source>
</reference>
<comment type="caution">
    <text evidence="3">The sequence shown here is derived from an EMBL/GenBank/DDBJ whole genome shotgun (WGS) entry which is preliminary data.</text>
</comment>
<feature type="coiled-coil region" evidence="1">
    <location>
        <begin position="104"/>
        <end position="131"/>
    </location>
</feature>
<dbReference type="Gene3D" id="1.25.40.10">
    <property type="entry name" value="Tetratricopeptide repeat domain"/>
    <property type="match status" value="1"/>
</dbReference>
<organism evidence="3 4">
    <name type="scientific">Clostridium yunnanense</name>
    <dbReference type="NCBI Taxonomy" id="2800325"/>
    <lineage>
        <taxon>Bacteria</taxon>
        <taxon>Bacillati</taxon>
        <taxon>Bacillota</taxon>
        <taxon>Clostridia</taxon>
        <taxon>Eubacteriales</taxon>
        <taxon>Clostridiaceae</taxon>
        <taxon>Clostridium</taxon>
    </lineage>
</organism>
<evidence type="ECO:0000313" key="4">
    <source>
        <dbReference type="Proteomes" id="UP000596739"/>
    </source>
</evidence>
<evidence type="ECO:0000313" key="3">
    <source>
        <dbReference type="EMBL" id="MBK1812126.1"/>
    </source>
</evidence>
<dbReference type="RefSeq" id="WP_200271019.1">
    <property type="nucleotide sequence ID" value="NZ_JAENHN010000045.1"/>
</dbReference>
<dbReference type="SUPFAM" id="SSF48452">
    <property type="entry name" value="TPR-like"/>
    <property type="match status" value="1"/>
</dbReference>
<evidence type="ECO:0000256" key="2">
    <source>
        <dbReference type="SAM" id="MobiDB-lite"/>
    </source>
</evidence>
<keyword evidence="4" id="KW-1185">Reference proteome</keyword>
<proteinExistence type="predicted"/>
<dbReference type="InterPro" id="IPR011990">
    <property type="entry name" value="TPR-like_helical_dom_sf"/>
</dbReference>
<keyword evidence="1" id="KW-0175">Coiled coil</keyword>
<feature type="region of interest" description="Disordered" evidence="2">
    <location>
        <begin position="199"/>
        <end position="247"/>
    </location>
</feature>
<dbReference type="Proteomes" id="UP000596739">
    <property type="component" value="Unassembled WGS sequence"/>
</dbReference>
<sequence>MKKKKIKIIVVSLILVALAVPTSVYGYNYHSYEVNLKNAETLLADEKYDESVKAFQNLKSSKFSNRDASLIETKVKLILELKQSKEVFDSAVKLLDENKYIEAINSFKNVKQSDKNRYDKAQEKVKEATNLYITDNLSKAKTEADKKLYDKAITFINTVLSIEPKNEEASDLKVTYNKELQSIKEVEASKQAVVQASKIQPVNTKESDGTKSSSVNSTSSNKSSSSSNSQNTTTSKPTSNTTTSTDKSGYTVTYNDSWFRVHLNSGVATPEGFGIQIIQESSQVAGIYYNFLGNNVKYQITFHLPKGDFKVSGISSGEFHLIPSDEAGLTKGQTLTGDISAVYKGKTYTGSFSRVIN</sequence>
<dbReference type="EMBL" id="JAENHN010000045">
    <property type="protein sequence ID" value="MBK1812126.1"/>
    <property type="molecule type" value="Genomic_DNA"/>
</dbReference>
<name>A0ABS1ERZ8_9CLOT</name>
<evidence type="ECO:0000256" key="1">
    <source>
        <dbReference type="SAM" id="Coils"/>
    </source>
</evidence>
<protein>
    <submittedName>
        <fullName evidence="3">Uncharacterized protein</fullName>
    </submittedName>
</protein>
<accession>A0ABS1ERZ8</accession>